<dbReference type="CDD" id="cd06558">
    <property type="entry name" value="crotonase-like"/>
    <property type="match status" value="1"/>
</dbReference>
<dbReference type="InterPro" id="IPR029045">
    <property type="entry name" value="ClpP/crotonase-like_dom_sf"/>
</dbReference>
<evidence type="ECO:0000256" key="3">
    <source>
        <dbReference type="ARBA" id="ARBA00022832"/>
    </source>
</evidence>
<proteinExistence type="inferred from homology"/>
<evidence type="ECO:0000313" key="9">
    <source>
        <dbReference type="EMBL" id="GAB86617.1"/>
    </source>
</evidence>
<evidence type="ECO:0000256" key="7">
    <source>
        <dbReference type="ARBA" id="ARBA00023717"/>
    </source>
</evidence>
<protein>
    <submittedName>
        <fullName evidence="9">Enoyl-CoA hydratase</fullName>
    </submittedName>
</protein>
<dbReference type="SUPFAM" id="SSF52096">
    <property type="entry name" value="ClpP/crotonase"/>
    <property type="match status" value="1"/>
</dbReference>
<keyword evidence="10" id="KW-1185">Reference proteome</keyword>
<dbReference type="InterPro" id="IPR001753">
    <property type="entry name" value="Enoyl-CoA_hydra/iso"/>
</dbReference>
<dbReference type="Proteomes" id="UP000010744">
    <property type="component" value="Unassembled WGS sequence"/>
</dbReference>
<sequence>MPEPWSCTWTAQPNATRSTARWRRASGAALDRLDDDDQLWVGVITGTDTVFSAGTDLAAGRDAKTDRGGEYGLIRRRRTKPLIAAVEGPALGGGFEITLACDLIVASTSARFALPETRRGVIASSGALFRATRALPPAIAKQLLITGAGLSAERAHHFGVINTLAAPGKALTEARALAEDICQSSPIAVRQTLAAMAEQDEDADKIGWAATGRAIDVVTASEDMQEGVRAFFERRAPEWTGK</sequence>
<evidence type="ECO:0000256" key="2">
    <source>
        <dbReference type="ARBA" id="ARBA00005254"/>
    </source>
</evidence>
<dbReference type="InterPro" id="IPR014748">
    <property type="entry name" value="Enoyl-CoA_hydra_C"/>
</dbReference>
<evidence type="ECO:0000313" key="10">
    <source>
        <dbReference type="Proteomes" id="UP000010744"/>
    </source>
</evidence>
<evidence type="ECO:0000256" key="1">
    <source>
        <dbReference type="ARBA" id="ARBA00002994"/>
    </source>
</evidence>
<dbReference type="RefSeq" id="WP_005199501.1">
    <property type="nucleotide sequence ID" value="NZ_BAHB01000077.1"/>
</dbReference>
<dbReference type="InterPro" id="IPR018376">
    <property type="entry name" value="Enoyl-CoA_hyd/isom_CS"/>
</dbReference>
<dbReference type="Gene3D" id="1.10.12.10">
    <property type="entry name" value="Lyase 2-enoyl-coa Hydratase, Chain A, domain 2"/>
    <property type="match status" value="1"/>
</dbReference>
<keyword evidence="3" id="KW-0276">Fatty acid metabolism</keyword>
<dbReference type="Gene3D" id="3.90.226.10">
    <property type="entry name" value="2-enoyl-CoA Hydratase, Chain A, domain 1"/>
    <property type="match status" value="1"/>
</dbReference>
<keyword evidence="4" id="KW-0443">Lipid metabolism</keyword>
<comment type="catalytic activity">
    <reaction evidence="6">
        <text>a (3S)-3-hydroxyacyl-CoA = a (2E)-enoyl-CoA + H2O</text>
        <dbReference type="Rhea" id="RHEA:16105"/>
        <dbReference type="ChEBI" id="CHEBI:15377"/>
        <dbReference type="ChEBI" id="CHEBI:57318"/>
        <dbReference type="ChEBI" id="CHEBI:58856"/>
        <dbReference type="EC" id="4.2.1.17"/>
    </reaction>
</comment>
<dbReference type="Pfam" id="PF00378">
    <property type="entry name" value="ECH_1"/>
    <property type="match status" value="1"/>
</dbReference>
<evidence type="ECO:0000256" key="5">
    <source>
        <dbReference type="ARBA" id="ARBA00023239"/>
    </source>
</evidence>
<dbReference type="EMBL" id="BAHB01000077">
    <property type="protein sequence ID" value="GAB86617.1"/>
    <property type="molecule type" value="Genomic_DNA"/>
</dbReference>
<gene>
    <name evidence="9" type="ORF">GORBP_077_00440</name>
</gene>
<dbReference type="PROSITE" id="PS00166">
    <property type="entry name" value="ENOYL_COA_HYDRATASE"/>
    <property type="match status" value="1"/>
</dbReference>
<accession>A0ABQ0HWF5</accession>
<dbReference type="PANTHER" id="PTHR11941">
    <property type="entry name" value="ENOYL-COA HYDRATASE-RELATED"/>
    <property type="match status" value="1"/>
</dbReference>
<name>A0ABQ0HWF5_GORRU</name>
<evidence type="ECO:0000256" key="4">
    <source>
        <dbReference type="ARBA" id="ARBA00023098"/>
    </source>
</evidence>
<reference evidence="9 10" key="1">
    <citation type="submission" date="2012-08" db="EMBL/GenBank/DDBJ databases">
        <title>Whole genome shotgun sequence of Gordonia rubripertincta NBRC 101908.</title>
        <authorList>
            <person name="Takarada H."/>
            <person name="Hosoyama A."/>
            <person name="Tsuchikane K."/>
            <person name="Katsumata H."/>
            <person name="Baba S."/>
            <person name="Ohji S."/>
            <person name="Yamazaki S."/>
            <person name="Fujita N."/>
        </authorList>
    </citation>
    <scope>NUCLEOTIDE SEQUENCE [LARGE SCALE GENOMIC DNA]</scope>
    <source>
        <strain evidence="9 10">NBRC 101908</strain>
    </source>
</reference>
<evidence type="ECO:0000256" key="8">
    <source>
        <dbReference type="RuleBase" id="RU003707"/>
    </source>
</evidence>
<comment type="similarity">
    <text evidence="2 8">Belongs to the enoyl-CoA hydratase/isomerase family.</text>
</comment>
<comment type="caution">
    <text evidence="9">The sequence shown here is derived from an EMBL/GenBank/DDBJ whole genome shotgun (WGS) entry which is preliminary data.</text>
</comment>
<dbReference type="PANTHER" id="PTHR11941:SF169">
    <property type="entry name" value="(7AS)-7A-METHYL-1,5-DIOXO-2,3,5,6,7,7A-HEXAHYDRO-1H-INDENE-CARBOXYL-COA HYDROLASE"/>
    <property type="match status" value="1"/>
</dbReference>
<comment type="function">
    <text evidence="1">Could possibly oxidize fatty acids using specific components.</text>
</comment>
<organism evidence="9 10">
    <name type="scientific">Gordonia rubripertincta NBRC 101908</name>
    <dbReference type="NCBI Taxonomy" id="1077975"/>
    <lineage>
        <taxon>Bacteria</taxon>
        <taxon>Bacillati</taxon>
        <taxon>Actinomycetota</taxon>
        <taxon>Actinomycetes</taxon>
        <taxon>Mycobacteriales</taxon>
        <taxon>Gordoniaceae</taxon>
        <taxon>Gordonia</taxon>
    </lineage>
</organism>
<comment type="catalytic activity">
    <reaction evidence="7">
        <text>a 4-saturated-(3S)-3-hydroxyacyl-CoA = a (3E)-enoyl-CoA + H2O</text>
        <dbReference type="Rhea" id="RHEA:20724"/>
        <dbReference type="ChEBI" id="CHEBI:15377"/>
        <dbReference type="ChEBI" id="CHEBI:58521"/>
        <dbReference type="ChEBI" id="CHEBI:137480"/>
        <dbReference type="EC" id="4.2.1.17"/>
    </reaction>
</comment>
<evidence type="ECO:0000256" key="6">
    <source>
        <dbReference type="ARBA" id="ARBA00023709"/>
    </source>
</evidence>
<keyword evidence="5" id="KW-0456">Lyase</keyword>